<dbReference type="RefSeq" id="WP_220206502.1">
    <property type="nucleotide sequence ID" value="NZ_BNJK01000001.1"/>
</dbReference>
<dbReference type="EMBL" id="BNJK01000001">
    <property type="protein sequence ID" value="GHO95843.1"/>
    <property type="molecule type" value="Genomic_DNA"/>
</dbReference>
<gene>
    <name evidence="5" type="ORF">KSF_058910</name>
</gene>
<name>A0A8J3N4V0_9CHLR</name>
<dbReference type="InterPro" id="IPR038726">
    <property type="entry name" value="PDDEXK_AddAB-type"/>
</dbReference>
<evidence type="ECO:0000259" key="4">
    <source>
        <dbReference type="Pfam" id="PF12705"/>
    </source>
</evidence>
<proteinExistence type="predicted"/>
<evidence type="ECO:0000256" key="1">
    <source>
        <dbReference type="ARBA" id="ARBA00022763"/>
    </source>
</evidence>
<evidence type="ECO:0000313" key="6">
    <source>
        <dbReference type="Proteomes" id="UP000597444"/>
    </source>
</evidence>
<keyword evidence="2" id="KW-0547">Nucleotide-binding</keyword>
<keyword evidence="2" id="KW-0378">Hydrolase</keyword>
<evidence type="ECO:0000313" key="5">
    <source>
        <dbReference type="EMBL" id="GHO95843.1"/>
    </source>
</evidence>
<dbReference type="GO" id="GO:0006281">
    <property type="term" value="P:DNA repair"/>
    <property type="evidence" value="ECO:0007669"/>
    <property type="project" value="UniProtKB-KW"/>
</dbReference>
<keyword evidence="2" id="KW-0347">Helicase</keyword>
<evidence type="ECO:0000256" key="2">
    <source>
        <dbReference type="ARBA" id="ARBA00022806"/>
    </source>
</evidence>
<keyword evidence="2" id="KW-0067">ATP-binding</keyword>
<dbReference type="AlphaFoldDB" id="A0A8J3N4V0"/>
<sequence length="416" mass="46933">MLISTLHLLHSSEAATRSMPYYVHLNYANLFKIQHVRNAFPLKPVSFSRLVSYLECPGCALDQKPARRKKEPRHFTNIHQTALFGGRQPDPRLVGTLLHQIINLLHDNRGPLAEEQRSTLLACPDALADFLRSDVLKALQLAEKLKLAIFFDELSAYKNTLQRSVIEPLLRYQQELVLSGAKVFAISERFQFKLLSTSKTFAGHNDWGGEVAIVGEFDQIRLRNVGSELAPGGTPAIIEFKTGLGKKKIWDTLDLALEDGDTDDVSDGLLQPGMAHALQLAIYWMAFQTRWDLLEYVQLVKGRGEDVPMSLDQNLDLILYNLQDGCQYQLMFADQSRALLALTNCIFYLNWAMKSGYALQVPDHECSKTTLLAEVPQRIVQVGYEAISAEKCYELAKEAFLVFKDLVSWKKLDAST</sequence>
<keyword evidence="6" id="KW-1185">Reference proteome</keyword>
<keyword evidence="3" id="KW-0234">DNA repair</keyword>
<reference evidence="5" key="1">
    <citation type="submission" date="2020-10" db="EMBL/GenBank/DDBJ databases">
        <title>Taxonomic study of unclassified bacteria belonging to the class Ktedonobacteria.</title>
        <authorList>
            <person name="Yabe S."/>
            <person name="Wang C.M."/>
            <person name="Zheng Y."/>
            <person name="Sakai Y."/>
            <person name="Cavaletti L."/>
            <person name="Monciardini P."/>
            <person name="Donadio S."/>
        </authorList>
    </citation>
    <scope>NUCLEOTIDE SEQUENCE</scope>
    <source>
        <strain evidence="5">ID150040</strain>
    </source>
</reference>
<dbReference type="Proteomes" id="UP000597444">
    <property type="component" value="Unassembled WGS sequence"/>
</dbReference>
<comment type="caution">
    <text evidence="5">The sequence shown here is derived from an EMBL/GenBank/DDBJ whole genome shotgun (WGS) entry which is preliminary data.</text>
</comment>
<dbReference type="Pfam" id="PF12705">
    <property type="entry name" value="PDDEXK_1"/>
    <property type="match status" value="1"/>
</dbReference>
<feature type="domain" description="PD-(D/E)XK endonuclease-like" evidence="4">
    <location>
        <begin position="45"/>
        <end position="291"/>
    </location>
</feature>
<keyword evidence="1" id="KW-0227">DNA damage</keyword>
<accession>A0A8J3N4V0</accession>
<evidence type="ECO:0000256" key="3">
    <source>
        <dbReference type="ARBA" id="ARBA00023204"/>
    </source>
</evidence>
<protein>
    <recommendedName>
        <fullName evidence="4">PD-(D/E)XK endonuclease-like domain-containing protein</fullName>
    </recommendedName>
</protein>
<organism evidence="5 6">
    <name type="scientific">Reticulibacter mediterranei</name>
    <dbReference type="NCBI Taxonomy" id="2778369"/>
    <lineage>
        <taxon>Bacteria</taxon>
        <taxon>Bacillati</taxon>
        <taxon>Chloroflexota</taxon>
        <taxon>Ktedonobacteria</taxon>
        <taxon>Ktedonobacterales</taxon>
        <taxon>Reticulibacteraceae</taxon>
        <taxon>Reticulibacter</taxon>
    </lineage>
</organism>
<dbReference type="GO" id="GO:0004386">
    <property type="term" value="F:helicase activity"/>
    <property type="evidence" value="ECO:0007669"/>
    <property type="project" value="UniProtKB-KW"/>
</dbReference>